<evidence type="ECO:0000313" key="1">
    <source>
        <dbReference type="EMBL" id="TKR75096.1"/>
    </source>
</evidence>
<dbReference type="AlphaFoldDB" id="A0A4U5MY87"/>
<proteinExistence type="predicted"/>
<reference evidence="1" key="1">
    <citation type="submission" date="2018-10" db="EMBL/GenBank/DDBJ databases">
        <title>Population genomic analysis revealed the cold adaptation of white poplar.</title>
        <authorList>
            <person name="Liu Y.-J."/>
        </authorList>
    </citation>
    <scope>NUCLEOTIDE SEQUENCE [LARGE SCALE GENOMIC DNA]</scope>
    <source>
        <strain evidence="1">PAL-ZL1</strain>
    </source>
</reference>
<comment type="caution">
    <text evidence="1">The sequence shown here is derived from an EMBL/GenBank/DDBJ whole genome shotgun (WGS) entry which is preliminary data.</text>
</comment>
<accession>A0A4U5MY87</accession>
<gene>
    <name evidence="1" type="ORF">D5086_0000288560</name>
</gene>
<sequence length="181" mass="19309">MQNQQQLKVDLLENSVLALVAPPSSSPLPSDSYPPPTTVAEDCFDEGDYDEDELDYSASGGSSKFFHSLMPPFIGNNLNATLNSGSRVSPLCFSGQSVVPAATSTKKEPSHVPALQQNIPGVGMVDHNLTNVVSSPAEDSHSGTSHSPALVEKWRDLFVSNRNTITGPKLLHFSSSCNDLP</sequence>
<name>A0A4U5MY87_POPAL</name>
<organism evidence="1">
    <name type="scientific">Populus alba</name>
    <name type="common">White poplar</name>
    <dbReference type="NCBI Taxonomy" id="43335"/>
    <lineage>
        <taxon>Eukaryota</taxon>
        <taxon>Viridiplantae</taxon>
        <taxon>Streptophyta</taxon>
        <taxon>Embryophyta</taxon>
        <taxon>Tracheophyta</taxon>
        <taxon>Spermatophyta</taxon>
        <taxon>Magnoliopsida</taxon>
        <taxon>eudicotyledons</taxon>
        <taxon>Gunneridae</taxon>
        <taxon>Pentapetalae</taxon>
        <taxon>rosids</taxon>
        <taxon>fabids</taxon>
        <taxon>Malpighiales</taxon>
        <taxon>Salicaceae</taxon>
        <taxon>Saliceae</taxon>
        <taxon>Populus</taxon>
    </lineage>
</organism>
<dbReference type="EMBL" id="RCHU01001139">
    <property type="protein sequence ID" value="TKR75096.1"/>
    <property type="molecule type" value="Genomic_DNA"/>
</dbReference>
<protein>
    <submittedName>
        <fullName evidence="1">Uncharacterized protein</fullName>
    </submittedName>
</protein>